<keyword evidence="5" id="KW-1185">Reference proteome</keyword>
<dbReference type="Pfam" id="PF00071">
    <property type="entry name" value="Ras"/>
    <property type="match status" value="1"/>
</dbReference>
<dbReference type="PANTHER" id="PTHR24072">
    <property type="entry name" value="RHO FAMILY GTPASE"/>
    <property type="match status" value="1"/>
</dbReference>
<evidence type="ECO:0000313" key="4">
    <source>
        <dbReference type="EMBL" id="CAD5116566.1"/>
    </source>
</evidence>
<sequence>MFSVSYENMDKAIFQQSDTQLRHIVAESETVKCVVVGDSGVGKTRLVCSQARGTKYSLEQLIQTHIPTVWALDHYQNNIHVLRRSIRKVDGITVSLRLWDTFGYHDKDKHFAYGRADVILVCFSVVRRRSYNNILSHWYPEIQRTCPGVPIILCGCKIDLRHLYLEDYFMQMDKGPFFKAITDDDILYAKDGRKLCEDIKAEGYYETSVLRQFGIAEVFDNVIRAALIYKRNKRFWNVLNVFRTLNKPFIQKPYCPPQPKLPKFSRKSNDPSIDLESLLKVTTDSTDVVIRCQSVDISLHKLILIGSSEFFENLFLLDLNASNNLDNPLFPFVEVQKKHESDSLQDAKYILHAHPAFTAATLTCSVEFLYTGRMQNTNSNHLQIAEVGQLIKCQEMVFYVRHILDNESYLNDELTKLFLEKQRKRIQLLYINHQLLSDILFQLDDGVVAAHKLLLTIRCEVMAGMFSCNFIERSAKTIPLPGVSRSTFVALQEYLYTGSNPCMKDVELLEFLEVANRFCLPVLLSMIECQIVEEMEIILNRYVKKDVNEKVLNLFEFAQMHNADQLVSWCSRYIQVNYSDILAKNGKRLFALQPEIIAELEKRQWPPAWYQEEIQFYERRKKDGIMISEPPTSWEEDKNPGCLGFCTKRR</sequence>
<dbReference type="AlphaFoldDB" id="A0A7I8VJW2"/>
<dbReference type="PROSITE" id="PS50097">
    <property type="entry name" value="BTB"/>
    <property type="match status" value="2"/>
</dbReference>
<feature type="domain" description="BTB" evidence="3">
    <location>
        <begin position="286"/>
        <end position="378"/>
    </location>
</feature>
<reference evidence="4 5" key="1">
    <citation type="submission" date="2020-08" db="EMBL/GenBank/DDBJ databases">
        <authorList>
            <person name="Hejnol A."/>
        </authorList>
    </citation>
    <scope>NUCLEOTIDE SEQUENCE [LARGE SCALE GENOMIC DNA]</scope>
</reference>
<name>A0A7I8VJW2_9ANNE</name>
<evidence type="ECO:0000256" key="1">
    <source>
        <dbReference type="ARBA" id="ARBA00022741"/>
    </source>
</evidence>
<evidence type="ECO:0000259" key="3">
    <source>
        <dbReference type="PROSITE" id="PS50097"/>
    </source>
</evidence>
<dbReference type="GO" id="GO:0003924">
    <property type="term" value="F:GTPase activity"/>
    <property type="evidence" value="ECO:0007669"/>
    <property type="project" value="InterPro"/>
</dbReference>
<gene>
    <name evidence="4" type="ORF">DGYR_LOCUS5173</name>
</gene>
<accession>A0A7I8VJW2</accession>
<dbReference type="SMART" id="SM00173">
    <property type="entry name" value="RAS"/>
    <property type="match status" value="1"/>
</dbReference>
<organism evidence="4 5">
    <name type="scientific">Dimorphilus gyrociliatus</name>
    <dbReference type="NCBI Taxonomy" id="2664684"/>
    <lineage>
        <taxon>Eukaryota</taxon>
        <taxon>Metazoa</taxon>
        <taxon>Spiralia</taxon>
        <taxon>Lophotrochozoa</taxon>
        <taxon>Annelida</taxon>
        <taxon>Polychaeta</taxon>
        <taxon>Polychaeta incertae sedis</taxon>
        <taxon>Dinophilidae</taxon>
        <taxon>Dimorphilus</taxon>
    </lineage>
</organism>
<dbReference type="PROSITE" id="PS51420">
    <property type="entry name" value="RHO"/>
    <property type="match status" value="1"/>
</dbReference>
<dbReference type="SMART" id="SM00174">
    <property type="entry name" value="RHO"/>
    <property type="match status" value="1"/>
</dbReference>
<dbReference type="InterPro" id="IPR001806">
    <property type="entry name" value="Small_GTPase"/>
</dbReference>
<dbReference type="Gene3D" id="3.40.50.300">
    <property type="entry name" value="P-loop containing nucleotide triphosphate hydrolases"/>
    <property type="match status" value="1"/>
</dbReference>
<dbReference type="SMART" id="SM00175">
    <property type="entry name" value="RAB"/>
    <property type="match status" value="1"/>
</dbReference>
<dbReference type="PRINTS" id="PR00449">
    <property type="entry name" value="RASTRNSFRMNG"/>
</dbReference>
<dbReference type="InterPro" id="IPR003578">
    <property type="entry name" value="Small_GTPase_Rho"/>
</dbReference>
<dbReference type="Proteomes" id="UP000549394">
    <property type="component" value="Unassembled WGS sequence"/>
</dbReference>
<dbReference type="InterPro" id="IPR000210">
    <property type="entry name" value="BTB/POZ_dom"/>
</dbReference>
<proteinExistence type="predicted"/>
<evidence type="ECO:0000256" key="2">
    <source>
        <dbReference type="ARBA" id="ARBA00023134"/>
    </source>
</evidence>
<dbReference type="OrthoDB" id="6020506at2759"/>
<dbReference type="GO" id="GO:0005525">
    <property type="term" value="F:GTP binding"/>
    <property type="evidence" value="ECO:0007669"/>
    <property type="project" value="UniProtKB-KW"/>
</dbReference>
<dbReference type="NCBIfam" id="TIGR00231">
    <property type="entry name" value="small_GTP"/>
    <property type="match status" value="1"/>
</dbReference>
<dbReference type="GO" id="GO:0007264">
    <property type="term" value="P:small GTPase-mediated signal transduction"/>
    <property type="evidence" value="ECO:0007669"/>
    <property type="project" value="InterPro"/>
</dbReference>
<dbReference type="Pfam" id="PF00651">
    <property type="entry name" value="BTB"/>
    <property type="match status" value="2"/>
</dbReference>
<comment type="caution">
    <text evidence="4">The sequence shown here is derived from an EMBL/GenBank/DDBJ whole genome shotgun (WGS) entry which is preliminary data.</text>
</comment>
<keyword evidence="1" id="KW-0547">Nucleotide-binding</keyword>
<dbReference type="SUPFAM" id="SSF54695">
    <property type="entry name" value="POZ domain"/>
    <property type="match status" value="2"/>
</dbReference>
<dbReference type="InterPro" id="IPR027417">
    <property type="entry name" value="P-loop_NTPase"/>
</dbReference>
<feature type="domain" description="BTB" evidence="3">
    <location>
        <begin position="437"/>
        <end position="498"/>
    </location>
</feature>
<dbReference type="InterPro" id="IPR005225">
    <property type="entry name" value="Small_GTP-bd"/>
</dbReference>
<keyword evidence="2" id="KW-0342">GTP-binding</keyword>
<dbReference type="SMART" id="SM00225">
    <property type="entry name" value="BTB"/>
    <property type="match status" value="2"/>
</dbReference>
<dbReference type="InterPro" id="IPR011333">
    <property type="entry name" value="SKP1/BTB/POZ_sf"/>
</dbReference>
<evidence type="ECO:0000313" key="5">
    <source>
        <dbReference type="Proteomes" id="UP000549394"/>
    </source>
</evidence>
<dbReference type="SUPFAM" id="SSF52540">
    <property type="entry name" value="P-loop containing nucleoside triphosphate hydrolases"/>
    <property type="match status" value="1"/>
</dbReference>
<protein>
    <submittedName>
        <fullName evidence="4">DgyrCDS5445</fullName>
    </submittedName>
</protein>
<dbReference type="PROSITE" id="PS51419">
    <property type="entry name" value="RAB"/>
    <property type="match status" value="1"/>
</dbReference>
<dbReference type="EMBL" id="CAJFCJ010000006">
    <property type="protein sequence ID" value="CAD5116566.1"/>
    <property type="molecule type" value="Genomic_DNA"/>
</dbReference>
<dbReference type="Gene3D" id="3.30.710.10">
    <property type="entry name" value="Potassium Channel Kv1.1, Chain A"/>
    <property type="match status" value="2"/>
</dbReference>